<keyword evidence="1" id="KW-0460">Magnesium</keyword>
<dbReference type="Gene3D" id="1.10.10.2210">
    <property type="match status" value="1"/>
</dbReference>
<dbReference type="GO" id="GO:0000333">
    <property type="term" value="C:telomerase catalytic core complex"/>
    <property type="evidence" value="ECO:0007669"/>
    <property type="project" value="TreeGrafter"/>
</dbReference>
<comment type="function">
    <text evidence="1">Telomerase is a ribonucleoprotein enzyme essential for the replication of chromosome termini in most eukaryotes. It elongates telomeres. It is a reverse transcriptase that adds simple sequence repeats to chromosome ends by copying a template sequence within the RNA component of the enzyme.</text>
</comment>
<dbReference type="GO" id="GO:0007004">
    <property type="term" value="P:telomere maintenance via telomerase"/>
    <property type="evidence" value="ECO:0007669"/>
    <property type="project" value="TreeGrafter"/>
</dbReference>
<dbReference type="Proteomes" id="UP001497472">
    <property type="component" value="Unassembled WGS sequence"/>
</dbReference>
<evidence type="ECO:0000259" key="2">
    <source>
        <dbReference type="PROSITE" id="PS50878"/>
    </source>
</evidence>
<dbReference type="GO" id="GO:0070034">
    <property type="term" value="F:telomerase RNA binding"/>
    <property type="evidence" value="ECO:0007669"/>
    <property type="project" value="TreeGrafter"/>
</dbReference>
<dbReference type="GO" id="GO:0042162">
    <property type="term" value="F:telomeric DNA binding"/>
    <property type="evidence" value="ECO:0007669"/>
    <property type="project" value="TreeGrafter"/>
</dbReference>
<reference evidence="3 4" key="1">
    <citation type="submission" date="2023-11" db="EMBL/GenBank/DDBJ databases">
        <authorList>
            <person name="Okamura Y."/>
        </authorList>
    </citation>
    <scope>NUCLEOTIDE SEQUENCE [LARGE SCALE GENOMIC DNA]</scope>
</reference>
<comment type="similarity">
    <text evidence="1">Belongs to the reverse transcriptase family. Telomerase subfamily.</text>
</comment>
<comment type="catalytic activity">
    <reaction evidence="1">
        <text>DNA(n) + a 2'-deoxyribonucleoside 5'-triphosphate = DNA(n+1) + diphosphate</text>
        <dbReference type="Rhea" id="RHEA:22508"/>
        <dbReference type="Rhea" id="RHEA-COMP:17339"/>
        <dbReference type="Rhea" id="RHEA-COMP:17340"/>
        <dbReference type="ChEBI" id="CHEBI:33019"/>
        <dbReference type="ChEBI" id="CHEBI:61560"/>
        <dbReference type="ChEBI" id="CHEBI:173112"/>
        <dbReference type="EC" id="2.7.7.49"/>
    </reaction>
</comment>
<protein>
    <recommendedName>
        <fullName evidence="1">Telomerase reverse transcriptase</fullName>
        <ecNumber evidence="1">2.7.7.49</ecNumber>
    </recommendedName>
    <alternativeName>
        <fullName evidence="1">Telomerase catalytic subunit</fullName>
    </alternativeName>
</protein>
<dbReference type="Gene3D" id="3.30.70.2630">
    <property type="match status" value="1"/>
</dbReference>
<gene>
    <name evidence="3" type="ORF">LNINA_LOCUS1071</name>
</gene>
<evidence type="ECO:0000313" key="4">
    <source>
        <dbReference type="Proteomes" id="UP001497472"/>
    </source>
</evidence>
<dbReference type="CDD" id="cd01648">
    <property type="entry name" value="TERT"/>
    <property type="match status" value="1"/>
</dbReference>
<dbReference type="GO" id="GO:0000781">
    <property type="term" value="C:chromosome, telomeric region"/>
    <property type="evidence" value="ECO:0007669"/>
    <property type="project" value="UniProtKB-SubCell"/>
</dbReference>
<evidence type="ECO:0000256" key="1">
    <source>
        <dbReference type="RuleBase" id="RU365061"/>
    </source>
</evidence>
<dbReference type="PROSITE" id="PS50878">
    <property type="entry name" value="RT_POL"/>
    <property type="match status" value="1"/>
</dbReference>
<dbReference type="GO" id="GO:0046872">
    <property type="term" value="F:metal ion binding"/>
    <property type="evidence" value="ECO:0007669"/>
    <property type="project" value="UniProtKB-KW"/>
</dbReference>
<keyword evidence="1" id="KW-0479">Metal-binding</keyword>
<dbReference type="EC" id="2.7.7.49" evidence="1"/>
<keyword evidence="1" id="KW-0779">Telomere</keyword>
<keyword evidence="1" id="KW-0695">RNA-directed DNA polymerase</keyword>
<dbReference type="AlphaFoldDB" id="A0AAV1IXD5"/>
<dbReference type="SUPFAM" id="SSF56672">
    <property type="entry name" value="DNA/RNA polymerases"/>
    <property type="match status" value="1"/>
</dbReference>
<feature type="domain" description="Reverse transcriptase" evidence="2">
    <location>
        <begin position="25"/>
        <end position="274"/>
    </location>
</feature>
<dbReference type="PANTHER" id="PTHR12066:SF0">
    <property type="entry name" value="TELOMERASE REVERSE TRANSCRIPTASE"/>
    <property type="match status" value="1"/>
</dbReference>
<dbReference type="EMBL" id="CAVLEF010000002">
    <property type="protein sequence ID" value="CAK1541059.1"/>
    <property type="molecule type" value="Genomic_DNA"/>
</dbReference>
<dbReference type="InterPro" id="IPR000477">
    <property type="entry name" value="RT_dom"/>
</dbReference>
<keyword evidence="1" id="KW-0548">Nucleotidyltransferase</keyword>
<evidence type="ECO:0000313" key="3">
    <source>
        <dbReference type="EMBL" id="CAK1541059.1"/>
    </source>
</evidence>
<sequence length="490" mass="57230">MIHKNIISKCESYSLGKKSKRKFGREQRASIKLVRNAVPRLHLVLKPRNEVRPIVRYKSGSMKTFEKYKIKERLAFLKTLHGERKDKLESLFSVLHSNWLRREQPKLYFVKADLSNAFGSVKRNLLLSIITKKMAGFQNSDQPLQLKNKFAVHYKELRKELQKPLLVRVGSAIYEWKLGLVQGYVYSPALSEVYYSHFDKLYFSHHLRTSADELKLFVRVVDDYLYITDSVLDAYSFLKALSRYENVNYSKTAANFQYEGIQFTEDVNFLGYTYNTKTLLVNRASNIYTGPICYKIQFTSSIKDINTFLKRRIGRTGVVINPLLFNFRSGEEIVWRQIFMTLCISANKFCTILSILCNESEMLNYLSLYKQQVAVKLCNAMIDVLLRDKLKDSLFKYCINHFRYLSWKALWLCARKTPKCNNLVPYIESEVSKSNCIFGKWREHASQINSSGECQTKATRIICARPDLRSVMKTFEELPAGFECYKNIFL</sequence>
<keyword evidence="1" id="KW-0539">Nucleus</keyword>
<dbReference type="Gene3D" id="3.10.10.20">
    <property type="match status" value="1"/>
</dbReference>
<comment type="subcellular location">
    <subcellularLocation>
        <location evidence="1">Nucleus</location>
    </subcellularLocation>
    <subcellularLocation>
        <location evidence="1">Chromosome</location>
        <location evidence="1">Telomere</location>
    </subcellularLocation>
</comment>
<organism evidence="3 4">
    <name type="scientific">Leptosia nina</name>
    <dbReference type="NCBI Taxonomy" id="320188"/>
    <lineage>
        <taxon>Eukaryota</taxon>
        <taxon>Metazoa</taxon>
        <taxon>Ecdysozoa</taxon>
        <taxon>Arthropoda</taxon>
        <taxon>Hexapoda</taxon>
        <taxon>Insecta</taxon>
        <taxon>Pterygota</taxon>
        <taxon>Neoptera</taxon>
        <taxon>Endopterygota</taxon>
        <taxon>Lepidoptera</taxon>
        <taxon>Glossata</taxon>
        <taxon>Ditrysia</taxon>
        <taxon>Papilionoidea</taxon>
        <taxon>Pieridae</taxon>
        <taxon>Pierinae</taxon>
        <taxon>Leptosia</taxon>
    </lineage>
</organism>
<name>A0AAV1IXD5_9NEOP</name>
<keyword evidence="4" id="KW-1185">Reference proteome</keyword>
<dbReference type="InterPro" id="IPR043502">
    <property type="entry name" value="DNA/RNA_pol_sf"/>
</dbReference>
<keyword evidence="1" id="KW-0158">Chromosome</keyword>
<dbReference type="InterPro" id="IPR003545">
    <property type="entry name" value="Telomerase_RT"/>
</dbReference>
<proteinExistence type="inferred from homology"/>
<keyword evidence="1" id="KW-0808">Transferase</keyword>
<dbReference type="GO" id="GO:0003720">
    <property type="term" value="F:telomerase activity"/>
    <property type="evidence" value="ECO:0007669"/>
    <property type="project" value="InterPro"/>
</dbReference>
<comment type="caution">
    <text evidence="3">The sequence shown here is derived from an EMBL/GenBank/DDBJ whole genome shotgun (WGS) entry which is preliminary data.</text>
</comment>
<dbReference type="PANTHER" id="PTHR12066">
    <property type="entry name" value="TELOMERASE REVERSE TRANSCRIPTASE"/>
    <property type="match status" value="1"/>
</dbReference>
<accession>A0AAV1IXD5</accession>